<keyword evidence="3" id="KW-0812">Transmembrane</keyword>
<dbReference type="OrthoDB" id="5948578at2759"/>
<dbReference type="PANTHER" id="PTHR31816">
    <property type="entry name" value="MICOS COMPLEX SUBUNIT MIC13"/>
    <property type="match status" value="1"/>
</dbReference>
<keyword evidence="6 8" id="KW-0496">Mitochondrion</keyword>
<evidence type="ECO:0000313" key="10">
    <source>
        <dbReference type="Proteomes" id="UP000677054"/>
    </source>
</evidence>
<evidence type="ECO:0000256" key="7">
    <source>
        <dbReference type="ARBA" id="ARBA00023136"/>
    </source>
</evidence>
<protein>
    <recommendedName>
        <fullName evidence="8">MICOS complex subunit MIC13</fullName>
    </recommendedName>
</protein>
<evidence type="ECO:0000313" key="9">
    <source>
        <dbReference type="EMBL" id="CAD7249913.1"/>
    </source>
</evidence>
<dbReference type="PANTHER" id="PTHR31816:SF3">
    <property type="entry name" value="MICOS COMPLEX SUBUNIT MIC13"/>
    <property type="match status" value="1"/>
</dbReference>
<dbReference type="EMBL" id="LR902067">
    <property type="protein sequence ID" value="CAD7249913.1"/>
    <property type="molecule type" value="Genomic_DNA"/>
</dbReference>
<dbReference type="InterPro" id="IPR026769">
    <property type="entry name" value="Mic13"/>
</dbReference>
<keyword evidence="7" id="KW-0472">Membrane</keyword>
<keyword evidence="4 8" id="KW-0999">Mitochondrion inner membrane</keyword>
<keyword evidence="5" id="KW-1133">Transmembrane helix</keyword>
<evidence type="ECO:0000256" key="4">
    <source>
        <dbReference type="ARBA" id="ARBA00022792"/>
    </source>
</evidence>
<dbReference type="GO" id="GO:0044284">
    <property type="term" value="C:mitochondrial crista junction"/>
    <property type="evidence" value="ECO:0007669"/>
    <property type="project" value="TreeGrafter"/>
</dbReference>
<evidence type="ECO:0000256" key="6">
    <source>
        <dbReference type="ARBA" id="ARBA00023128"/>
    </source>
</evidence>
<proteinExistence type="inferred from homology"/>
<evidence type="ECO:0000256" key="8">
    <source>
        <dbReference type="RuleBase" id="RU363009"/>
    </source>
</evidence>
<accession>A0A7R9A9H0</accession>
<dbReference type="GO" id="GO:0042407">
    <property type="term" value="P:cristae formation"/>
    <property type="evidence" value="ECO:0007669"/>
    <property type="project" value="TreeGrafter"/>
</dbReference>
<reference evidence="9" key="1">
    <citation type="submission" date="2020-11" db="EMBL/GenBank/DDBJ databases">
        <authorList>
            <person name="Tran Van P."/>
        </authorList>
    </citation>
    <scope>NUCLEOTIDE SEQUENCE</scope>
</reference>
<dbReference type="AlphaFoldDB" id="A0A7R9A9H0"/>
<organism evidence="9">
    <name type="scientific">Darwinula stevensoni</name>
    <dbReference type="NCBI Taxonomy" id="69355"/>
    <lineage>
        <taxon>Eukaryota</taxon>
        <taxon>Metazoa</taxon>
        <taxon>Ecdysozoa</taxon>
        <taxon>Arthropoda</taxon>
        <taxon>Crustacea</taxon>
        <taxon>Oligostraca</taxon>
        <taxon>Ostracoda</taxon>
        <taxon>Podocopa</taxon>
        <taxon>Podocopida</taxon>
        <taxon>Darwinulocopina</taxon>
        <taxon>Darwinuloidea</taxon>
        <taxon>Darwinulidae</taxon>
        <taxon>Darwinula</taxon>
    </lineage>
</organism>
<dbReference type="EMBL" id="CAJPEV010002550">
    <property type="protein sequence ID" value="CAG0897295.1"/>
    <property type="molecule type" value="Genomic_DNA"/>
</dbReference>
<sequence length="123" mass="13828">MGRLFRSVMKLGLTGGAVYGSCKVGVWGDGSNTTNVLKNIDESLNRVPGLPMLKQELSKIEVIPEDLKDKKKARDYWNTGVIAIFAFIMELPELSQKWACVSYRTISAYMQDITKVREPQNKT</sequence>
<evidence type="ECO:0000256" key="2">
    <source>
        <dbReference type="ARBA" id="ARBA00006771"/>
    </source>
</evidence>
<dbReference type="Proteomes" id="UP000677054">
    <property type="component" value="Unassembled WGS sequence"/>
</dbReference>
<dbReference type="GO" id="GO:0061617">
    <property type="term" value="C:MICOS complex"/>
    <property type="evidence" value="ECO:0007669"/>
    <property type="project" value="UniProtKB-UniRule"/>
</dbReference>
<evidence type="ECO:0000256" key="5">
    <source>
        <dbReference type="ARBA" id="ARBA00022989"/>
    </source>
</evidence>
<comment type="function">
    <text evidence="8">Component of the MICOS complex, a large protein complex of the mitochondrial inner membrane that plays crucial roles in the maintenance of crista junctions, inner membrane architecture, and formation of contact sites to the outer membrane.</text>
</comment>
<comment type="subcellular location">
    <subcellularLocation>
        <location evidence="1 8">Mitochondrion inner membrane</location>
        <topology evidence="1 8">Single-pass membrane protein</topology>
    </subcellularLocation>
</comment>
<dbReference type="Pfam" id="PF15884">
    <property type="entry name" value="QIL1"/>
    <property type="match status" value="1"/>
</dbReference>
<evidence type="ECO:0000256" key="1">
    <source>
        <dbReference type="ARBA" id="ARBA00004434"/>
    </source>
</evidence>
<comment type="similarity">
    <text evidence="2 8">Belongs to the MICOS complex subunit Mic13 family.</text>
</comment>
<evidence type="ECO:0000256" key="3">
    <source>
        <dbReference type="ARBA" id="ARBA00022692"/>
    </source>
</evidence>
<comment type="subunit">
    <text evidence="8">Component of the mitochondrial contact site and cristae organizing system (MICOS) complex.</text>
</comment>
<gene>
    <name evidence="9" type="ORF">DSTB1V02_LOCUS9699</name>
</gene>
<keyword evidence="10" id="KW-1185">Reference proteome</keyword>
<name>A0A7R9A9H0_9CRUS</name>